<gene>
    <name evidence="2" type="ORF">K505DRAFT_77618</name>
</gene>
<feature type="domain" description="Heterokaryon incompatibility" evidence="1">
    <location>
        <begin position="160"/>
        <end position="254"/>
    </location>
</feature>
<dbReference type="PANTHER" id="PTHR33112:SF10">
    <property type="entry name" value="TOL"/>
    <property type="match status" value="1"/>
</dbReference>
<keyword evidence="3" id="KW-1185">Reference proteome</keyword>
<proteinExistence type="predicted"/>
<evidence type="ECO:0000313" key="3">
    <source>
        <dbReference type="Proteomes" id="UP000799757"/>
    </source>
</evidence>
<organism evidence="2 3">
    <name type="scientific">Melanomma pulvis-pyrius CBS 109.77</name>
    <dbReference type="NCBI Taxonomy" id="1314802"/>
    <lineage>
        <taxon>Eukaryota</taxon>
        <taxon>Fungi</taxon>
        <taxon>Dikarya</taxon>
        <taxon>Ascomycota</taxon>
        <taxon>Pezizomycotina</taxon>
        <taxon>Dothideomycetes</taxon>
        <taxon>Pleosporomycetidae</taxon>
        <taxon>Pleosporales</taxon>
        <taxon>Melanommataceae</taxon>
        <taxon>Melanomma</taxon>
    </lineage>
</organism>
<dbReference type="Proteomes" id="UP000799757">
    <property type="component" value="Unassembled WGS sequence"/>
</dbReference>
<dbReference type="Pfam" id="PF06985">
    <property type="entry name" value="HET"/>
    <property type="match status" value="1"/>
</dbReference>
<sequence length="611" mass="69612">MERSQLIREGKITCKLCVFLDTIMNSKFPQGSPLRGEGIKIGALLDVDSMGLETGRDVLRLFSNSFEYNLEFCIDQKDAKGLLGEVFRGRTLKDTQRDGSEQESGVQTIRDWIDTCRNHEACRENYASTYPTRLIDVGSNIEGIARLIDTDEISRSREKYVFLSFQWGRSDFFMNTQENLHHLQSGVPWECFAKVHQEAMSICRQLGYRYIWIDALCIIQGVQGDFHVEGTRMGGYIESADLVFAAANESALSPLIQHRIPGNSLSLPAHLEVPDANNSLDQHHFTLQLREPKQDAARAVQTGVLHQAWRVIEVLLARRIVIFDANQLFWSCCDTLSSEGSSFPLPPIFETIPAFKNRLRHTRGPLDYKRNEIFRCWYSMVEMNSRGKLRREGDRLVSIAFVMQSLFDILKYDCIDIEYWAGIWNQDRLRGLLWISQTPSTSTWRADEVKDPSWSWASNGAPVSYSLSPGLTNIEPSSNLLETQGFQVPCLLHISALSRGVSDDCPVPDKWDYFFDAVPTNTEEVEKKNGKGSKKKKLQDDKNAMEEFRGITFLLVAPWTFRLSSSPSDSRWAGLIAKDQNDGTWVRRGVFLGPLCNEELNGWEKKDFKLV</sequence>
<dbReference type="EMBL" id="MU002065">
    <property type="protein sequence ID" value="KAF2790589.1"/>
    <property type="molecule type" value="Genomic_DNA"/>
</dbReference>
<accession>A0A6A6X2M0</accession>
<dbReference type="AlphaFoldDB" id="A0A6A6X2M0"/>
<dbReference type="OrthoDB" id="7464126at2759"/>
<protein>
    <recommendedName>
        <fullName evidence="1">Heterokaryon incompatibility domain-containing protein</fullName>
    </recommendedName>
</protein>
<evidence type="ECO:0000313" key="2">
    <source>
        <dbReference type="EMBL" id="KAF2790589.1"/>
    </source>
</evidence>
<dbReference type="InterPro" id="IPR010730">
    <property type="entry name" value="HET"/>
</dbReference>
<evidence type="ECO:0000259" key="1">
    <source>
        <dbReference type="Pfam" id="PF06985"/>
    </source>
</evidence>
<name>A0A6A6X2M0_9PLEO</name>
<reference evidence="2" key="1">
    <citation type="journal article" date="2020" name="Stud. Mycol.">
        <title>101 Dothideomycetes genomes: a test case for predicting lifestyles and emergence of pathogens.</title>
        <authorList>
            <person name="Haridas S."/>
            <person name="Albert R."/>
            <person name="Binder M."/>
            <person name="Bloem J."/>
            <person name="Labutti K."/>
            <person name="Salamov A."/>
            <person name="Andreopoulos B."/>
            <person name="Baker S."/>
            <person name="Barry K."/>
            <person name="Bills G."/>
            <person name="Bluhm B."/>
            <person name="Cannon C."/>
            <person name="Castanera R."/>
            <person name="Culley D."/>
            <person name="Daum C."/>
            <person name="Ezra D."/>
            <person name="Gonzalez J."/>
            <person name="Henrissat B."/>
            <person name="Kuo A."/>
            <person name="Liang C."/>
            <person name="Lipzen A."/>
            <person name="Lutzoni F."/>
            <person name="Magnuson J."/>
            <person name="Mondo S."/>
            <person name="Nolan M."/>
            <person name="Ohm R."/>
            <person name="Pangilinan J."/>
            <person name="Park H.-J."/>
            <person name="Ramirez L."/>
            <person name="Alfaro M."/>
            <person name="Sun H."/>
            <person name="Tritt A."/>
            <person name="Yoshinaga Y."/>
            <person name="Zwiers L.-H."/>
            <person name="Turgeon B."/>
            <person name="Goodwin S."/>
            <person name="Spatafora J."/>
            <person name="Crous P."/>
            <person name="Grigoriev I."/>
        </authorList>
    </citation>
    <scope>NUCLEOTIDE SEQUENCE</scope>
    <source>
        <strain evidence="2">CBS 109.77</strain>
    </source>
</reference>
<dbReference type="PANTHER" id="PTHR33112">
    <property type="entry name" value="DOMAIN PROTEIN, PUTATIVE-RELATED"/>
    <property type="match status" value="1"/>
</dbReference>